<accession>A0A829D3A9</accession>
<evidence type="ECO:0000313" key="2">
    <source>
        <dbReference type="EMBL" id="EMY03409.1"/>
    </source>
</evidence>
<feature type="transmembrane region" description="Helical" evidence="1">
    <location>
        <begin position="12"/>
        <end position="29"/>
    </location>
</feature>
<sequence>MRIYQPDVRRATVIYFFFCIGISFLSFLLPDGAFFTRERKPNSSIFPFNRLTFICFLRISAYKMETFF</sequence>
<dbReference type="AlphaFoldDB" id="A0A829D3A9"/>
<reference evidence="2 3" key="1">
    <citation type="submission" date="2013-02" db="EMBL/GenBank/DDBJ databases">
        <authorList>
            <person name="Harkins D.M."/>
            <person name="Durkin A.S."/>
            <person name="Brinkac L.M."/>
            <person name="Haft D.H."/>
            <person name="Selengut J.D."/>
            <person name="Sanka R."/>
            <person name="DePew J."/>
            <person name="Purushe J."/>
            <person name="Whelen A.C."/>
            <person name="Vinetz J.M."/>
            <person name="Sutton G.G."/>
            <person name="Nierman W.C."/>
            <person name="Fouts D.E."/>
        </authorList>
    </citation>
    <scope>NUCLEOTIDE SEQUENCE [LARGE SCALE GENOMIC DNA]</scope>
    <source>
        <strain evidence="2 3">2002000626</strain>
    </source>
</reference>
<dbReference type="Proteomes" id="UP000012329">
    <property type="component" value="Unassembled WGS sequence"/>
</dbReference>
<keyword evidence="1" id="KW-1133">Transmembrane helix</keyword>
<keyword evidence="1" id="KW-0472">Membrane</keyword>
<organism evidence="2 3">
    <name type="scientific">Leptospira interrogans str. 2002000626</name>
    <dbReference type="NCBI Taxonomy" id="996803"/>
    <lineage>
        <taxon>Bacteria</taxon>
        <taxon>Pseudomonadati</taxon>
        <taxon>Spirochaetota</taxon>
        <taxon>Spirochaetia</taxon>
        <taxon>Leptospirales</taxon>
        <taxon>Leptospiraceae</taxon>
        <taxon>Leptospira</taxon>
    </lineage>
</organism>
<evidence type="ECO:0000256" key="1">
    <source>
        <dbReference type="SAM" id="Phobius"/>
    </source>
</evidence>
<dbReference type="EMBL" id="AFJL02000183">
    <property type="protein sequence ID" value="EMY03409.1"/>
    <property type="molecule type" value="Genomic_DNA"/>
</dbReference>
<keyword evidence="1" id="KW-0812">Transmembrane</keyword>
<protein>
    <submittedName>
        <fullName evidence="2">Uncharacterized protein</fullName>
    </submittedName>
</protein>
<comment type="caution">
    <text evidence="2">The sequence shown here is derived from an EMBL/GenBank/DDBJ whole genome shotgun (WGS) entry which is preliminary data.</text>
</comment>
<proteinExistence type="predicted"/>
<name>A0A829D3A9_LEPIR</name>
<evidence type="ECO:0000313" key="3">
    <source>
        <dbReference type="Proteomes" id="UP000012329"/>
    </source>
</evidence>
<feature type="transmembrane region" description="Helical" evidence="1">
    <location>
        <begin position="44"/>
        <end position="61"/>
    </location>
</feature>
<gene>
    <name evidence="2" type="ORF">LEP1GSC029_4262</name>
</gene>